<dbReference type="Pfam" id="PF00072">
    <property type="entry name" value="Response_reg"/>
    <property type="match status" value="1"/>
</dbReference>
<name>A0A5Q2TPC9_9BACI</name>
<keyword evidence="7" id="KW-0804">Transcription</keyword>
<dbReference type="SMART" id="SM00448">
    <property type="entry name" value="REC"/>
    <property type="match status" value="1"/>
</dbReference>
<dbReference type="Gene3D" id="3.40.50.2300">
    <property type="match status" value="1"/>
</dbReference>
<dbReference type="InterPro" id="IPR051552">
    <property type="entry name" value="HptR"/>
</dbReference>
<feature type="domain" description="HTH araC/xylS-type" evidence="10">
    <location>
        <begin position="401"/>
        <end position="499"/>
    </location>
</feature>
<feature type="domain" description="Response regulatory" evidence="11">
    <location>
        <begin position="8"/>
        <end position="125"/>
    </location>
</feature>
<evidence type="ECO:0000256" key="2">
    <source>
        <dbReference type="ARBA" id="ARBA00022490"/>
    </source>
</evidence>
<evidence type="ECO:0000259" key="10">
    <source>
        <dbReference type="PROSITE" id="PS01124"/>
    </source>
</evidence>
<keyword evidence="9" id="KW-0175">Coiled coil</keyword>
<feature type="coiled-coil region" evidence="9">
    <location>
        <begin position="114"/>
        <end position="141"/>
    </location>
</feature>
<dbReference type="PROSITE" id="PS50110">
    <property type="entry name" value="RESPONSE_REGULATORY"/>
    <property type="match status" value="1"/>
</dbReference>
<keyword evidence="2" id="KW-0963">Cytoplasm</keyword>
<dbReference type="InterPro" id="IPR020449">
    <property type="entry name" value="Tscrpt_reg_AraC-type_HTH"/>
</dbReference>
<keyword evidence="6" id="KW-0238">DNA-binding</keyword>
<evidence type="ECO:0000256" key="3">
    <source>
        <dbReference type="ARBA" id="ARBA00022553"/>
    </source>
</evidence>
<evidence type="ECO:0000256" key="6">
    <source>
        <dbReference type="ARBA" id="ARBA00023125"/>
    </source>
</evidence>
<comment type="subcellular location">
    <subcellularLocation>
        <location evidence="1">Cytoplasm</location>
    </subcellularLocation>
</comment>
<evidence type="ECO:0000256" key="5">
    <source>
        <dbReference type="ARBA" id="ARBA00023015"/>
    </source>
</evidence>
<dbReference type="SUPFAM" id="SSF52172">
    <property type="entry name" value="CheY-like"/>
    <property type="match status" value="1"/>
</dbReference>
<dbReference type="PROSITE" id="PS01124">
    <property type="entry name" value="HTH_ARAC_FAMILY_2"/>
    <property type="match status" value="1"/>
</dbReference>
<dbReference type="AlphaFoldDB" id="A0A5Q2TPC9"/>
<organism evidence="12 13">
    <name type="scientific">Gracilibacillus salitolerans</name>
    <dbReference type="NCBI Taxonomy" id="2663022"/>
    <lineage>
        <taxon>Bacteria</taxon>
        <taxon>Bacillati</taxon>
        <taxon>Bacillota</taxon>
        <taxon>Bacilli</taxon>
        <taxon>Bacillales</taxon>
        <taxon>Bacillaceae</taxon>
        <taxon>Gracilibacillus</taxon>
    </lineage>
</organism>
<dbReference type="PRINTS" id="PR00032">
    <property type="entry name" value="HTHARAC"/>
</dbReference>
<dbReference type="KEGG" id="grc:GI584_18945"/>
<sequence length="504" mass="58668">MKCRMTLKMLIVDDEPLICQGLSNTIPWEEINIDIVGSANNGKKALEMIEKEPVDIVITDVYMPEMDGINLSKALADCFPNVNIIMISGYEEFEYARQAVRIGVKDYLLKPVDIDELLALVKRVKQQMEETQKEEQAKQETMLTNYLSQQLFHLPDSYNLAGKINSQAYAFRLMLLEKRNYKAVRSVESSDRLKEIIDQFEISSICLETHENQLAVFLYDQQDISDDKINRLVTGIIEACDNQIAISSCYHDLHQVSMLYQELNQRQSFYRGSSKQIITDTEDMPSEIDYEVEKQIVDAISNALFQQDKAEVDKLVKQLFADLEQNQLTLELKKHVIIELLNSIKERGQDSTFENLDFTLDQDIDLLIYNSVDAIQALLLEDLERLIDYLQHSSENHWIIQHAKQYIEKNYQKDIKAVEVAEAHYITPNYFSMLFKQETGYSYSEYLNNIRINKAKELLSGTTNKVFEIAEYVGYREYKYFVQVFKNYVGITPTQFRRLHSIEK</sequence>
<dbReference type="PANTHER" id="PTHR42713">
    <property type="entry name" value="HISTIDINE KINASE-RELATED"/>
    <property type="match status" value="1"/>
</dbReference>
<evidence type="ECO:0000256" key="4">
    <source>
        <dbReference type="ARBA" id="ARBA00023012"/>
    </source>
</evidence>
<evidence type="ECO:0000313" key="13">
    <source>
        <dbReference type="Proteomes" id="UP000339690"/>
    </source>
</evidence>
<dbReference type="GO" id="GO:0003700">
    <property type="term" value="F:DNA-binding transcription factor activity"/>
    <property type="evidence" value="ECO:0007669"/>
    <property type="project" value="InterPro"/>
</dbReference>
<dbReference type="CDD" id="cd17536">
    <property type="entry name" value="REC_YesN-like"/>
    <property type="match status" value="1"/>
</dbReference>
<dbReference type="Pfam" id="PF12833">
    <property type="entry name" value="HTH_18"/>
    <property type="match status" value="1"/>
</dbReference>
<keyword evidence="3 8" id="KW-0597">Phosphoprotein</keyword>
<dbReference type="Proteomes" id="UP000339690">
    <property type="component" value="Chromosome"/>
</dbReference>
<dbReference type="EMBL" id="CP045915">
    <property type="protein sequence ID" value="QGH36001.1"/>
    <property type="molecule type" value="Genomic_DNA"/>
</dbReference>
<evidence type="ECO:0000256" key="8">
    <source>
        <dbReference type="PROSITE-ProRule" id="PRU00169"/>
    </source>
</evidence>
<dbReference type="GO" id="GO:0005737">
    <property type="term" value="C:cytoplasm"/>
    <property type="evidence" value="ECO:0007669"/>
    <property type="project" value="UniProtKB-SubCell"/>
</dbReference>
<gene>
    <name evidence="12" type="ORF">GI584_18945</name>
</gene>
<dbReference type="Gene3D" id="1.10.10.60">
    <property type="entry name" value="Homeodomain-like"/>
    <property type="match status" value="2"/>
</dbReference>
<keyword evidence="5" id="KW-0805">Transcription regulation</keyword>
<protein>
    <submittedName>
        <fullName evidence="12">Response regulator</fullName>
    </submittedName>
</protein>
<dbReference type="InterPro" id="IPR001789">
    <property type="entry name" value="Sig_transdc_resp-reg_receiver"/>
</dbReference>
<evidence type="ECO:0000313" key="12">
    <source>
        <dbReference type="EMBL" id="QGH36001.1"/>
    </source>
</evidence>
<evidence type="ECO:0000256" key="1">
    <source>
        <dbReference type="ARBA" id="ARBA00004496"/>
    </source>
</evidence>
<dbReference type="InterPro" id="IPR018060">
    <property type="entry name" value="HTH_AraC"/>
</dbReference>
<dbReference type="PROSITE" id="PS00041">
    <property type="entry name" value="HTH_ARAC_FAMILY_1"/>
    <property type="match status" value="1"/>
</dbReference>
<evidence type="ECO:0000259" key="11">
    <source>
        <dbReference type="PROSITE" id="PS50110"/>
    </source>
</evidence>
<dbReference type="SUPFAM" id="SSF46689">
    <property type="entry name" value="Homeodomain-like"/>
    <property type="match status" value="2"/>
</dbReference>
<dbReference type="SMART" id="SM00342">
    <property type="entry name" value="HTH_ARAC"/>
    <property type="match status" value="1"/>
</dbReference>
<dbReference type="GO" id="GO:0000160">
    <property type="term" value="P:phosphorelay signal transduction system"/>
    <property type="evidence" value="ECO:0007669"/>
    <property type="project" value="UniProtKB-KW"/>
</dbReference>
<dbReference type="PANTHER" id="PTHR42713:SF3">
    <property type="entry name" value="TRANSCRIPTIONAL REGULATORY PROTEIN HPTR"/>
    <property type="match status" value="1"/>
</dbReference>
<reference evidence="12 13" key="1">
    <citation type="submission" date="2019-11" db="EMBL/GenBank/DDBJ databases">
        <title>Gracilibacillus salitolerans sp. nov., a moderate halophile isolated from a saline soil in northwest China.</title>
        <authorList>
            <person name="Gan L."/>
        </authorList>
    </citation>
    <scope>NUCLEOTIDE SEQUENCE [LARGE SCALE GENOMIC DNA]</scope>
    <source>
        <strain evidence="12 13">SCU50</strain>
    </source>
</reference>
<dbReference type="InterPro" id="IPR011006">
    <property type="entry name" value="CheY-like_superfamily"/>
</dbReference>
<keyword evidence="13" id="KW-1185">Reference proteome</keyword>
<evidence type="ECO:0000256" key="9">
    <source>
        <dbReference type="SAM" id="Coils"/>
    </source>
</evidence>
<dbReference type="InterPro" id="IPR018062">
    <property type="entry name" value="HTH_AraC-typ_CS"/>
</dbReference>
<feature type="modified residue" description="4-aspartylphosphate" evidence="8">
    <location>
        <position position="60"/>
    </location>
</feature>
<evidence type="ECO:0000256" key="7">
    <source>
        <dbReference type="ARBA" id="ARBA00023163"/>
    </source>
</evidence>
<dbReference type="InterPro" id="IPR009057">
    <property type="entry name" value="Homeodomain-like_sf"/>
</dbReference>
<accession>A0A5Q2TPC9</accession>
<dbReference type="GO" id="GO:0043565">
    <property type="term" value="F:sequence-specific DNA binding"/>
    <property type="evidence" value="ECO:0007669"/>
    <property type="project" value="InterPro"/>
</dbReference>
<keyword evidence="4" id="KW-0902">Two-component regulatory system</keyword>
<proteinExistence type="predicted"/>